<reference evidence="1" key="2">
    <citation type="journal article" date="2023" name="IMA Fungus">
        <title>Comparative genomic study of the Penicillium genus elucidates a diverse pangenome and 15 lateral gene transfer events.</title>
        <authorList>
            <person name="Petersen C."/>
            <person name="Sorensen T."/>
            <person name="Nielsen M.R."/>
            <person name="Sondergaard T.E."/>
            <person name="Sorensen J.L."/>
            <person name="Fitzpatrick D.A."/>
            <person name="Frisvad J.C."/>
            <person name="Nielsen K.L."/>
        </authorList>
    </citation>
    <scope>NUCLEOTIDE SEQUENCE</scope>
    <source>
        <strain evidence="1">IBT 30069</strain>
    </source>
</reference>
<comment type="caution">
    <text evidence="1">The sequence shown here is derived from an EMBL/GenBank/DDBJ whole genome shotgun (WGS) entry which is preliminary data.</text>
</comment>
<dbReference type="Gene3D" id="1.10.3210.10">
    <property type="entry name" value="Hypothetical protein af1432"/>
    <property type="match status" value="1"/>
</dbReference>
<name>A0A9W9GCM6_9EURO</name>
<dbReference type="SUPFAM" id="SSF109604">
    <property type="entry name" value="HD-domain/PDEase-like"/>
    <property type="match status" value="1"/>
</dbReference>
<dbReference type="Proteomes" id="UP001149165">
    <property type="component" value="Unassembled WGS sequence"/>
</dbReference>
<evidence type="ECO:0000313" key="1">
    <source>
        <dbReference type="EMBL" id="KAJ5115900.1"/>
    </source>
</evidence>
<dbReference type="OrthoDB" id="9991235at2759"/>
<dbReference type="AlphaFoldDB" id="A0A9W9GCM6"/>
<dbReference type="EMBL" id="JAPQKH010000001">
    <property type="protein sequence ID" value="KAJ5115900.1"/>
    <property type="molecule type" value="Genomic_DNA"/>
</dbReference>
<accession>A0A9W9GCM6</accession>
<protein>
    <recommendedName>
        <fullName evidence="3">HD/PDEase domain-containing protein</fullName>
    </recommendedName>
</protein>
<gene>
    <name evidence="1" type="ORF">N7456_000248</name>
</gene>
<keyword evidence="2" id="KW-1185">Reference proteome</keyword>
<organism evidence="1 2">
    <name type="scientific">Penicillium angulare</name>
    <dbReference type="NCBI Taxonomy" id="116970"/>
    <lineage>
        <taxon>Eukaryota</taxon>
        <taxon>Fungi</taxon>
        <taxon>Dikarya</taxon>
        <taxon>Ascomycota</taxon>
        <taxon>Pezizomycotina</taxon>
        <taxon>Eurotiomycetes</taxon>
        <taxon>Eurotiomycetidae</taxon>
        <taxon>Eurotiales</taxon>
        <taxon>Aspergillaceae</taxon>
        <taxon>Penicillium</taxon>
    </lineage>
</organism>
<evidence type="ECO:0008006" key="3">
    <source>
        <dbReference type="Google" id="ProtNLM"/>
    </source>
</evidence>
<evidence type="ECO:0000313" key="2">
    <source>
        <dbReference type="Proteomes" id="UP001149165"/>
    </source>
</evidence>
<proteinExistence type="predicted"/>
<sequence length="342" mass="38766">MSSQINTGFLQTLETINDKQVIIRDKIYGEHTITEPVLSHLLQSPELLRLSGVCQHGVTALLGFGPPSDPLRTLIRKVGASVEEQIAALLHDISHTSLSHVVDFALSKPGEGSYHEFHKARYLKTSQLPQILTQYGFGDLKALDEELFPLVEMPAPQLCADRLDYSLRDAVAFDKLPLKEVQRVYETLKAAPSPDAPNRLLVLDDPQLALAYARAYLSTDQDVWSNRAHADLYLRTGSIIRELVESGRIKEEVLWILSDDDFWALLRQKATPDILHELDRLETERLPDEKQLRLPRGTKIRTIDPDIWSVGSQDKPLPLSVVLPEWGLERQQYIDNRESTRE</sequence>
<reference evidence="1" key="1">
    <citation type="submission" date="2022-11" db="EMBL/GenBank/DDBJ databases">
        <authorList>
            <person name="Petersen C."/>
        </authorList>
    </citation>
    <scope>NUCLEOTIDE SEQUENCE</scope>
    <source>
        <strain evidence="1">IBT 30069</strain>
    </source>
</reference>